<dbReference type="SUPFAM" id="SSF51735">
    <property type="entry name" value="NAD(P)-binding Rossmann-fold domains"/>
    <property type="match status" value="1"/>
</dbReference>
<evidence type="ECO:0000256" key="4">
    <source>
        <dbReference type="RuleBase" id="RU000363"/>
    </source>
</evidence>
<name>D2Z029_STRLA</name>
<evidence type="ECO:0000313" key="6">
    <source>
        <dbReference type="EMBL" id="BAI70380.1"/>
    </source>
</evidence>
<dbReference type="Pfam" id="PF00106">
    <property type="entry name" value="adh_short"/>
    <property type="match status" value="1"/>
</dbReference>
<protein>
    <submittedName>
        <fullName evidence="6">Short chain dehydrogenase</fullName>
    </submittedName>
</protein>
<dbReference type="PRINTS" id="PR00081">
    <property type="entry name" value="GDHRDH"/>
</dbReference>
<comment type="similarity">
    <text evidence="1 4">Belongs to the short-chain dehydrogenases/reductases (SDR) family.</text>
</comment>
<dbReference type="GO" id="GO:0016616">
    <property type="term" value="F:oxidoreductase activity, acting on the CH-OH group of donors, NAD or NADP as acceptor"/>
    <property type="evidence" value="ECO:0007669"/>
    <property type="project" value="InterPro"/>
</dbReference>
<evidence type="ECO:0000256" key="1">
    <source>
        <dbReference type="ARBA" id="ARBA00006484"/>
    </source>
</evidence>
<dbReference type="AlphaFoldDB" id="D2Z029"/>
<sequence>MPTPPPRSTRTSRYGESPLSGQSPKKIALVTGANRGMGRDIARQLAERGVHVLLSGRDGAAVAGAAAELRGAGLDVEPLVLDITRTDGIAAAAARIEAEHGRLDILVNNAGIRIEEYGRQPSEQPMGQWRETFDTNLFGVVETTVALLPLLRKSPAGRIVNVSSLLASLATHSDPRSYAYSPMFKSLPAYSASKSALNSWTVHLAYELRETPIKVNAVHPGYTKTDMNEGAGDLEIPEGASTAVTMALLDDDGPTGGYVHRGDLVPW</sequence>
<dbReference type="PROSITE" id="PS00061">
    <property type="entry name" value="ADH_SHORT"/>
    <property type="match status" value="1"/>
</dbReference>
<dbReference type="PANTHER" id="PTHR43490:SF99">
    <property type="entry name" value="SHORT-CHAIN DEHYDROGENASE_REDUCTASE"/>
    <property type="match status" value="1"/>
</dbReference>
<proteinExistence type="inferred from homology"/>
<dbReference type="PRINTS" id="PR00080">
    <property type="entry name" value="SDRFAMILY"/>
</dbReference>
<accession>D2Z029</accession>
<evidence type="ECO:0000256" key="2">
    <source>
        <dbReference type="ARBA" id="ARBA00022857"/>
    </source>
</evidence>
<evidence type="ECO:0000256" key="5">
    <source>
        <dbReference type="SAM" id="MobiDB-lite"/>
    </source>
</evidence>
<gene>
    <name evidence="6" type="primary">dcsF</name>
</gene>
<dbReference type="InterPro" id="IPR045313">
    <property type="entry name" value="CBR1-like"/>
</dbReference>
<dbReference type="InterPro" id="IPR020904">
    <property type="entry name" value="Sc_DH/Rdtase_CS"/>
</dbReference>
<dbReference type="Gene3D" id="3.40.50.720">
    <property type="entry name" value="NAD(P)-binding Rossmann-like Domain"/>
    <property type="match status" value="1"/>
</dbReference>
<dbReference type="InterPro" id="IPR002347">
    <property type="entry name" value="SDR_fam"/>
</dbReference>
<dbReference type="InterPro" id="IPR036291">
    <property type="entry name" value="NAD(P)-bd_dom_sf"/>
</dbReference>
<evidence type="ECO:0000256" key="3">
    <source>
        <dbReference type="ARBA" id="ARBA00023002"/>
    </source>
</evidence>
<reference evidence="6" key="1">
    <citation type="journal article" date="2010" name="Antimicrob. Agents Chemother.">
        <title>Molecular cloning and heterologous expression of a biosynthetic gene cluster for the antitubercular agent D-cycloserine produced by Streptomyces lavendulae.</title>
        <authorList>
            <person name="Kumagai T."/>
            <person name="Koyama Y."/>
            <person name="Oda K."/>
            <person name="Noda M."/>
            <person name="Matoba Y."/>
            <person name="Sugiyama M."/>
        </authorList>
    </citation>
    <scope>NUCLEOTIDE SEQUENCE</scope>
    <source>
        <strain evidence="6">ATCC 11924</strain>
    </source>
</reference>
<keyword evidence="3" id="KW-0560">Oxidoreductase</keyword>
<dbReference type="CDD" id="cd05324">
    <property type="entry name" value="carb_red_PTCR-like_SDR_c"/>
    <property type="match status" value="1"/>
</dbReference>
<dbReference type="EMBL" id="AB516431">
    <property type="protein sequence ID" value="BAI70380.1"/>
    <property type="molecule type" value="Genomic_DNA"/>
</dbReference>
<keyword evidence="2" id="KW-0521">NADP</keyword>
<dbReference type="PANTHER" id="PTHR43490">
    <property type="entry name" value="(+)-NEOMENTHOL DEHYDROGENASE"/>
    <property type="match status" value="1"/>
</dbReference>
<organism evidence="6">
    <name type="scientific">Streptomyces lavendulae subsp. lavendulae</name>
    <dbReference type="NCBI Taxonomy" id="58340"/>
    <lineage>
        <taxon>Bacteria</taxon>
        <taxon>Bacillati</taxon>
        <taxon>Actinomycetota</taxon>
        <taxon>Actinomycetes</taxon>
        <taxon>Kitasatosporales</taxon>
        <taxon>Streptomycetaceae</taxon>
        <taxon>Streptomyces</taxon>
    </lineage>
</organism>
<feature type="region of interest" description="Disordered" evidence="5">
    <location>
        <begin position="1"/>
        <end position="23"/>
    </location>
</feature>